<feature type="domain" description="O-antigen ligase-related" evidence="6">
    <location>
        <begin position="192"/>
        <end position="343"/>
    </location>
</feature>
<feature type="transmembrane region" description="Helical" evidence="5">
    <location>
        <begin position="231"/>
        <end position="251"/>
    </location>
</feature>
<accession>A0A7S7Z0W4</accession>
<feature type="transmembrane region" description="Helical" evidence="5">
    <location>
        <begin position="95"/>
        <end position="113"/>
    </location>
</feature>
<feature type="transmembrane region" description="Helical" evidence="5">
    <location>
        <begin position="120"/>
        <end position="137"/>
    </location>
</feature>
<evidence type="ECO:0000256" key="2">
    <source>
        <dbReference type="ARBA" id="ARBA00022692"/>
    </source>
</evidence>
<evidence type="ECO:0000259" key="6">
    <source>
        <dbReference type="Pfam" id="PF04932"/>
    </source>
</evidence>
<dbReference type="AlphaFoldDB" id="A0A7S7Z0W4"/>
<sequence length="556" mass="62909">MRSNGMSEGLPWIGVLIILVSVLISSVSSNAFFYKFDVPKWIVFDLFICASLVYAYIKKVDIEVGGFGWLCIALLLPMFVSLLNAVNYYEGVMFILRYVGSLLIACFMLKRVWQRYGIKLLFDSIIFSSVIFSLIYVESRINDYELIHITAFSSFGFINNLGQVLNIWLPVLVAAILYQGKVNARSVFGLLSFIVCIFALLESGTRGTILGLLLGELILFLLMFNKLKRQAFTYLVITASLIVGGVAYSQLDSYLDGRLSKKIQSIKNLDTGRAELFANTFDMVLEKPLGVGVNNFEYHHPKYARLGTEGASPKVGQNSILKTPHNILLKFYSETGWLGGLVFSVMFALLFFKSMVNAYYGSQSDRWLLVAVVSTLFHSLFTALFLTPGSLFFAILLFSFVLYRNEQLTDKKTTKKQFVRFSCLPVLLVIYVGFFSSNHLASYYSHTGYVSGNELYMQRSFELNPYDSKALFDYYILQRHLYKDNDKALSALENFLSLYPYHTSGLLATAELMIQQHDYAGAMTKLDFLLTFYPSLARAHEMKAIAQKQLEPSPSL</sequence>
<organism evidence="7 8">
    <name type="scientific">Pseudoalteromonas rubra</name>
    <dbReference type="NCBI Taxonomy" id="43658"/>
    <lineage>
        <taxon>Bacteria</taxon>
        <taxon>Pseudomonadati</taxon>
        <taxon>Pseudomonadota</taxon>
        <taxon>Gammaproteobacteria</taxon>
        <taxon>Alteromonadales</taxon>
        <taxon>Pseudoalteromonadaceae</taxon>
        <taxon>Pseudoalteromonas</taxon>
    </lineage>
</organism>
<dbReference type="InterPro" id="IPR051533">
    <property type="entry name" value="WaaL-like"/>
</dbReference>
<keyword evidence="2 5" id="KW-0812">Transmembrane</keyword>
<dbReference type="InterPro" id="IPR011990">
    <property type="entry name" value="TPR-like_helical_dom_sf"/>
</dbReference>
<keyword evidence="3 5" id="KW-1133">Transmembrane helix</keyword>
<dbReference type="PANTHER" id="PTHR37422">
    <property type="entry name" value="TEICHURONIC ACID BIOSYNTHESIS PROTEIN TUAE"/>
    <property type="match status" value="1"/>
</dbReference>
<evidence type="ECO:0000256" key="1">
    <source>
        <dbReference type="ARBA" id="ARBA00004141"/>
    </source>
</evidence>
<dbReference type="GO" id="GO:0016020">
    <property type="term" value="C:membrane"/>
    <property type="evidence" value="ECO:0007669"/>
    <property type="project" value="UniProtKB-SubCell"/>
</dbReference>
<evidence type="ECO:0000256" key="4">
    <source>
        <dbReference type="ARBA" id="ARBA00023136"/>
    </source>
</evidence>
<dbReference type="Pfam" id="PF04932">
    <property type="entry name" value="Wzy_C"/>
    <property type="match status" value="1"/>
</dbReference>
<dbReference type="RefSeq" id="WP_138539273.1">
    <property type="nucleotide sequence ID" value="NZ_CP045430.1"/>
</dbReference>
<evidence type="ECO:0000313" key="8">
    <source>
        <dbReference type="Proteomes" id="UP000305729"/>
    </source>
</evidence>
<feature type="transmembrane region" description="Helical" evidence="5">
    <location>
        <begin position="207"/>
        <end position="224"/>
    </location>
</feature>
<feature type="transmembrane region" description="Helical" evidence="5">
    <location>
        <begin position="418"/>
        <end position="436"/>
    </location>
</feature>
<dbReference type="EMBL" id="CP045430">
    <property type="protein sequence ID" value="QPB85524.1"/>
    <property type="molecule type" value="Genomic_DNA"/>
</dbReference>
<feature type="transmembrane region" description="Helical" evidence="5">
    <location>
        <begin position="337"/>
        <end position="360"/>
    </location>
</feature>
<feature type="transmembrane region" description="Helical" evidence="5">
    <location>
        <begin position="69"/>
        <end position="89"/>
    </location>
</feature>
<proteinExistence type="predicted"/>
<feature type="transmembrane region" description="Helical" evidence="5">
    <location>
        <begin position="38"/>
        <end position="57"/>
    </location>
</feature>
<protein>
    <recommendedName>
        <fullName evidence="6">O-antigen ligase-related domain-containing protein</fullName>
    </recommendedName>
</protein>
<evidence type="ECO:0000313" key="7">
    <source>
        <dbReference type="EMBL" id="QPB85524.1"/>
    </source>
</evidence>
<keyword evidence="4 5" id="KW-0472">Membrane</keyword>
<dbReference type="PANTHER" id="PTHR37422:SF23">
    <property type="entry name" value="TEICHURONIC ACID BIOSYNTHESIS PROTEIN TUAE"/>
    <property type="match status" value="1"/>
</dbReference>
<comment type="subcellular location">
    <subcellularLocation>
        <location evidence="1">Membrane</location>
        <topology evidence="1">Multi-pass membrane protein</topology>
    </subcellularLocation>
</comment>
<dbReference type="InterPro" id="IPR007016">
    <property type="entry name" value="O-antigen_ligase-rel_domated"/>
</dbReference>
<reference evidence="7 8" key="1">
    <citation type="submission" date="2019-10" db="EMBL/GenBank/DDBJ databases">
        <title>Pseudoalteromonas rubra S4059.</title>
        <authorList>
            <person name="Paulsen S."/>
            <person name="Wang X."/>
        </authorList>
    </citation>
    <scope>NUCLEOTIDE SEQUENCE [LARGE SCALE GENOMIC DNA]</scope>
    <source>
        <strain evidence="7 8">S4059</strain>
    </source>
</reference>
<gene>
    <name evidence="7" type="ORF">CWC22_021170</name>
</gene>
<feature type="transmembrane region" description="Helical" evidence="5">
    <location>
        <begin position="157"/>
        <end position="177"/>
    </location>
</feature>
<feature type="transmembrane region" description="Helical" evidence="5">
    <location>
        <begin position="391"/>
        <end position="406"/>
    </location>
</feature>
<evidence type="ECO:0000256" key="5">
    <source>
        <dbReference type="SAM" id="Phobius"/>
    </source>
</evidence>
<dbReference type="Proteomes" id="UP000305729">
    <property type="component" value="Chromosome 2"/>
</dbReference>
<name>A0A7S7Z0W4_9GAMM</name>
<dbReference type="Gene3D" id="1.25.40.10">
    <property type="entry name" value="Tetratricopeptide repeat domain"/>
    <property type="match status" value="1"/>
</dbReference>
<feature type="transmembrane region" description="Helical" evidence="5">
    <location>
        <begin position="12"/>
        <end position="32"/>
    </location>
</feature>
<feature type="transmembrane region" description="Helical" evidence="5">
    <location>
        <begin position="184"/>
        <end position="201"/>
    </location>
</feature>
<dbReference type="SUPFAM" id="SSF48452">
    <property type="entry name" value="TPR-like"/>
    <property type="match status" value="1"/>
</dbReference>
<evidence type="ECO:0000256" key="3">
    <source>
        <dbReference type="ARBA" id="ARBA00022989"/>
    </source>
</evidence>